<gene>
    <name evidence="3" type="ORF">THAOC_37432</name>
</gene>
<evidence type="ECO:0008006" key="5">
    <source>
        <dbReference type="Google" id="ProtNLM"/>
    </source>
</evidence>
<dbReference type="AlphaFoldDB" id="K0RBY1"/>
<evidence type="ECO:0000256" key="1">
    <source>
        <dbReference type="SAM" id="MobiDB-lite"/>
    </source>
</evidence>
<evidence type="ECO:0000256" key="2">
    <source>
        <dbReference type="SAM" id="SignalP"/>
    </source>
</evidence>
<dbReference type="OrthoDB" id="38381at2759"/>
<keyword evidence="2" id="KW-0732">Signal</keyword>
<protein>
    <recommendedName>
        <fullName evidence="5">START domain-containing protein</fullName>
    </recommendedName>
</protein>
<dbReference type="EMBL" id="AGNL01050224">
    <property type="protein sequence ID" value="EJK44062.1"/>
    <property type="molecule type" value="Genomic_DNA"/>
</dbReference>
<organism evidence="3 4">
    <name type="scientific">Thalassiosira oceanica</name>
    <name type="common">Marine diatom</name>
    <dbReference type="NCBI Taxonomy" id="159749"/>
    <lineage>
        <taxon>Eukaryota</taxon>
        <taxon>Sar</taxon>
        <taxon>Stramenopiles</taxon>
        <taxon>Ochrophyta</taxon>
        <taxon>Bacillariophyta</taxon>
        <taxon>Coscinodiscophyceae</taxon>
        <taxon>Thalassiosirophycidae</taxon>
        <taxon>Thalassiosirales</taxon>
        <taxon>Thalassiosiraceae</taxon>
        <taxon>Thalassiosira</taxon>
    </lineage>
</organism>
<dbReference type="eggNOG" id="ENOG502SK8G">
    <property type="taxonomic scope" value="Eukaryota"/>
</dbReference>
<feature type="chain" id="PRO_5003836187" description="START domain-containing protein" evidence="2">
    <location>
        <begin position="40"/>
        <end position="915"/>
    </location>
</feature>
<feature type="signal peptide" evidence="2">
    <location>
        <begin position="1"/>
        <end position="39"/>
    </location>
</feature>
<evidence type="ECO:0000313" key="3">
    <source>
        <dbReference type="EMBL" id="EJK44062.1"/>
    </source>
</evidence>
<dbReference type="Proteomes" id="UP000266841">
    <property type="component" value="Unassembled WGS sequence"/>
</dbReference>
<evidence type="ECO:0000313" key="4">
    <source>
        <dbReference type="Proteomes" id="UP000266841"/>
    </source>
</evidence>
<keyword evidence="4" id="KW-1185">Reference proteome</keyword>
<proteinExistence type="predicted"/>
<dbReference type="OMA" id="EIDAMCA"/>
<reference evidence="3 4" key="1">
    <citation type="journal article" date="2012" name="Genome Biol.">
        <title>Genome and low-iron response of an oceanic diatom adapted to chronic iron limitation.</title>
        <authorList>
            <person name="Lommer M."/>
            <person name="Specht M."/>
            <person name="Roy A.S."/>
            <person name="Kraemer L."/>
            <person name="Andreson R."/>
            <person name="Gutowska M.A."/>
            <person name="Wolf J."/>
            <person name="Bergner S.V."/>
            <person name="Schilhabel M.B."/>
            <person name="Klostermeier U.C."/>
            <person name="Beiko R.G."/>
            <person name="Rosenstiel P."/>
            <person name="Hippler M."/>
            <person name="Laroche J."/>
        </authorList>
    </citation>
    <scope>NUCLEOTIDE SEQUENCE [LARGE SCALE GENOMIC DNA]</scope>
    <source>
        <strain evidence="3 4">CCMP1005</strain>
    </source>
</reference>
<accession>K0RBY1</accession>
<feature type="region of interest" description="Disordered" evidence="1">
    <location>
        <begin position="694"/>
        <end position="722"/>
    </location>
</feature>
<feature type="compositionally biased region" description="Basic and acidic residues" evidence="1">
    <location>
        <begin position="706"/>
        <end position="722"/>
    </location>
</feature>
<comment type="caution">
    <text evidence="3">The sequence shown here is derived from an EMBL/GenBank/DDBJ whole genome shotgun (WGS) entry which is preliminary data.</text>
</comment>
<name>K0RBY1_THAOC</name>
<sequence length="915" mass="101785">MVDLNREPGPASPPGNAMLTILKLLASAFLFYSAGTSFAETYQRTNAPAVEGQPLVAREPNGRPQGYDYAPTTAGSRRRLTDVSISKKNPPSYMSALVDELAERKKLMEETPPEEVKYWFEYTGPLQVSCLLRDECKLNSSISVGDSSRRLYTVLAVEKDEETTEIKAYIVVTSLNDLELPDPCPTLLHLTVYFFQIRLHKIATPKKYFYRYSRSRKKADSFEGRDDSGVVSSRFVEAPGGTAEYASFFSTKIGDVPAGEKASYTRLLDNCLAMGSARRPDRSKGTVWSELYKDGGGDRCRVLFALNTVGAGRLTTMLWETKPPKPLAVEPRPWISEQETAATHLERNLQEIDAMCATGQIAARVQVLVCEPIPGVWTDWMDSMLPNCGGKSDGLADGSSSNGKLEERPSPIQVVVTANAKTADTCHDLKSGFMEQRMQDLVLSPPYLTSETVDFESYDPADKKTHPDLVSSDDHDMYVAMKWSTLVTTRSVSAFLQASADLAIAATSEENSTPMKDEDQDGVTVMLSNSPESPYLIPSFVRVSYVSEENNKVAKWRMHGDFFHPAAWEICKDSFDTSWIPESLSGSGGVTPVCKGKKDCGQWWVYFAEEQMSTTPEVYANEVTAPVVQGGSNYIWMLTERQRQEIVRVKMCRHEAGDDKSKKEKCGDSPQAVIPLGDLESFMMNFTPNTALGKKHQASRFPGYSRAEERDRDREAVRERKQLKDQEDIEKALFDYTIYPAALMHKDATVKAARARDFVVTGAKRPADVVGPQRIKSGYYDVTITKPREATSAWCQAISRRGLCTLYADYFRSGVDERCMEACGMLKDWSPIGVTMTMTKEGPFAGMLSPLKLEYFIDFQEFASPLGSWARFLSIMSYGNLVPATHEALKEESGHRAHDVTPSAPATALLTYCCF</sequence>